<dbReference type="EMBL" id="NGAF01000007">
    <property type="protein sequence ID" value="OXR44033.1"/>
    <property type="molecule type" value="Genomic_DNA"/>
</dbReference>
<dbReference type="Pfam" id="PF00440">
    <property type="entry name" value="TetR_N"/>
    <property type="match status" value="1"/>
</dbReference>
<dbReference type="SUPFAM" id="SSF48498">
    <property type="entry name" value="Tetracyclin repressor-like, C-terminal domain"/>
    <property type="match status" value="1"/>
</dbReference>
<feature type="domain" description="HTH tetR-type" evidence="3">
    <location>
        <begin position="20"/>
        <end position="80"/>
    </location>
</feature>
<dbReference type="InterPro" id="IPR050109">
    <property type="entry name" value="HTH-type_TetR-like_transc_reg"/>
</dbReference>
<accession>A0A231H512</accession>
<evidence type="ECO:0000313" key="4">
    <source>
        <dbReference type="EMBL" id="OXR44033.1"/>
    </source>
</evidence>
<proteinExistence type="predicted"/>
<sequence>MSDKTATRTYRSALRSEQAAATRRRVLDAAAACFVERGYSGTSLSDIGSRAGVSTETVKANGPKRNLLLGAFEQAFAGEEGEAPVSDSDAAAEVNAIADQEGFLRAAAGFVAAANARTSVLWTEFLSAANADSAVAEALAGLLTRRKQDYRTVIGMLLERGIARDGTDPETAADELSFLWSPESHQQLVLQGGWSMERYEQWLVAAVRRQFG</sequence>
<keyword evidence="1 2" id="KW-0238">DNA-binding</keyword>
<dbReference type="SUPFAM" id="SSF46689">
    <property type="entry name" value="Homeodomain-like"/>
    <property type="match status" value="1"/>
</dbReference>
<keyword evidence="5" id="KW-1185">Reference proteome</keyword>
<name>A0A231H512_9NOCA</name>
<dbReference type="PANTHER" id="PTHR30055:SF219">
    <property type="entry name" value="TRANSCRIPTIONAL REGULATORY PROTEIN"/>
    <property type="match status" value="1"/>
</dbReference>
<feature type="DNA-binding region" description="H-T-H motif" evidence="2">
    <location>
        <begin position="43"/>
        <end position="62"/>
    </location>
</feature>
<dbReference type="Gene3D" id="1.10.357.10">
    <property type="entry name" value="Tetracycline Repressor, domain 2"/>
    <property type="match status" value="1"/>
</dbReference>
<comment type="caution">
    <text evidence="4">The sequence shown here is derived from an EMBL/GenBank/DDBJ whole genome shotgun (WGS) entry which is preliminary data.</text>
</comment>
<reference evidence="4 5" key="1">
    <citation type="submission" date="2017-07" db="EMBL/GenBank/DDBJ databases">
        <title>First draft Genome Sequence of Nocardia cerradoensis isolated from human infection.</title>
        <authorList>
            <person name="Carrasco G."/>
        </authorList>
    </citation>
    <scope>NUCLEOTIDE SEQUENCE [LARGE SCALE GENOMIC DNA]</scope>
    <source>
        <strain evidence="4 5">CNM20130759</strain>
    </source>
</reference>
<dbReference type="InterPro" id="IPR036271">
    <property type="entry name" value="Tet_transcr_reg_TetR-rel_C_sf"/>
</dbReference>
<dbReference type="RefSeq" id="WP_094025949.1">
    <property type="nucleotide sequence ID" value="NZ_NGAF01000007.1"/>
</dbReference>
<gene>
    <name evidence="4" type="ORF">B7C42_03589</name>
</gene>
<evidence type="ECO:0000256" key="1">
    <source>
        <dbReference type="ARBA" id="ARBA00023125"/>
    </source>
</evidence>
<dbReference type="InterPro" id="IPR001647">
    <property type="entry name" value="HTH_TetR"/>
</dbReference>
<evidence type="ECO:0000313" key="5">
    <source>
        <dbReference type="Proteomes" id="UP000215506"/>
    </source>
</evidence>
<dbReference type="Proteomes" id="UP000215506">
    <property type="component" value="Unassembled WGS sequence"/>
</dbReference>
<evidence type="ECO:0000259" key="3">
    <source>
        <dbReference type="PROSITE" id="PS50977"/>
    </source>
</evidence>
<dbReference type="PROSITE" id="PS50977">
    <property type="entry name" value="HTH_TETR_2"/>
    <property type="match status" value="1"/>
</dbReference>
<organism evidence="4 5">
    <name type="scientific">Nocardia cerradoensis</name>
    <dbReference type="NCBI Taxonomy" id="85688"/>
    <lineage>
        <taxon>Bacteria</taxon>
        <taxon>Bacillati</taxon>
        <taxon>Actinomycetota</taxon>
        <taxon>Actinomycetes</taxon>
        <taxon>Mycobacteriales</taxon>
        <taxon>Nocardiaceae</taxon>
        <taxon>Nocardia</taxon>
    </lineage>
</organism>
<dbReference type="GO" id="GO:0000976">
    <property type="term" value="F:transcription cis-regulatory region binding"/>
    <property type="evidence" value="ECO:0007669"/>
    <property type="project" value="TreeGrafter"/>
</dbReference>
<dbReference type="GO" id="GO:0003700">
    <property type="term" value="F:DNA-binding transcription factor activity"/>
    <property type="evidence" value="ECO:0007669"/>
    <property type="project" value="TreeGrafter"/>
</dbReference>
<evidence type="ECO:0000256" key="2">
    <source>
        <dbReference type="PROSITE-ProRule" id="PRU00335"/>
    </source>
</evidence>
<dbReference type="InterPro" id="IPR009057">
    <property type="entry name" value="Homeodomain-like_sf"/>
</dbReference>
<dbReference type="PANTHER" id="PTHR30055">
    <property type="entry name" value="HTH-TYPE TRANSCRIPTIONAL REGULATOR RUTR"/>
    <property type="match status" value="1"/>
</dbReference>
<dbReference type="AlphaFoldDB" id="A0A231H512"/>
<protein>
    <recommendedName>
        <fullName evidence="3">HTH tetR-type domain-containing protein</fullName>
    </recommendedName>
</protein>